<dbReference type="InterPro" id="IPR050796">
    <property type="entry name" value="SCF_F-box_component"/>
</dbReference>
<gene>
    <name evidence="2" type="ORF">RHSIM_Rhsim02G0055900</name>
</gene>
<dbReference type="Pfam" id="PF07734">
    <property type="entry name" value="FBA_1"/>
    <property type="match status" value="1"/>
</dbReference>
<reference evidence="2" key="1">
    <citation type="submission" date="2019-11" db="EMBL/GenBank/DDBJ databases">
        <authorList>
            <person name="Liu Y."/>
            <person name="Hou J."/>
            <person name="Li T.-Q."/>
            <person name="Guan C.-H."/>
            <person name="Wu X."/>
            <person name="Wu H.-Z."/>
            <person name="Ling F."/>
            <person name="Zhang R."/>
            <person name="Shi X.-G."/>
            <person name="Ren J.-P."/>
            <person name="Chen E.-F."/>
            <person name="Sun J.-M."/>
        </authorList>
    </citation>
    <scope>NUCLEOTIDE SEQUENCE</scope>
    <source>
        <strain evidence="2">Adult_tree_wgs_1</strain>
        <tissue evidence="2">Leaves</tissue>
    </source>
</reference>
<dbReference type="PANTHER" id="PTHR31672">
    <property type="entry name" value="BNACNNG10540D PROTEIN"/>
    <property type="match status" value="1"/>
</dbReference>
<evidence type="ECO:0000313" key="3">
    <source>
        <dbReference type="Proteomes" id="UP000626092"/>
    </source>
</evidence>
<protein>
    <recommendedName>
        <fullName evidence="1">F-box associated beta-propeller type 1 domain-containing protein</fullName>
    </recommendedName>
</protein>
<dbReference type="OrthoDB" id="591557at2759"/>
<dbReference type="NCBIfam" id="TIGR01640">
    <property type="entry name" value="F_box_assoc_1"/>
    <property type="match status" value="1"/>
</dbReference>
<dbReference type="InterPro" id="IPR006527">
    <property type="entry name" value="F-box-assoc_dom_typ1"/>
</dbReference>
<keyword evidence="3" id="KW-1185">Reference proteome</keyword>
<sequence>MTLGDIWGLRVSLKCFFSKISCLEEAQRCVSKSWHSLISDSKFAKTHFSLASSNTDYNHDRLLLSLRSSAYCPLDLKSCSISAIMYEQSHPAVSLDCPYDGPPNWFWIEGSCNGCPVYGFGYDESIDDYKAVVIFQVQVNKVERQNRATVYTLRTDSWRRIGDFPHPFELIGPRYFASGALHWILIVGSKEIIVSLDLATETYGEVPQPECVHSYHNLIMDVLCTWWHYLFIRVSGENIARKLHNLSLD</sequence>
<comment type="caution">
    <text evidence="2">The sequence shown here is derived from an EMBL/GenBank/DDBJ whole genome shotgun (WGS) entry which is preliminary data.</text>
</comment>
<dbReference type="Proteomes" id="UP000626092">
    <property type="component" value="Unassembled WGS sequence"/>
</dbReference>
<proteinExistence type="predicted"/>
<organism evidence="2 3">
    <name type="scientific">Rhododendron simsii</name>
    <name type="common">Sims's rhododendron</name>
    <dbReference type="NCBI Taxonomy" id="118357"/>
    <lineage>
        <taxon>Eukaryota</taxon>
        <taxon>Viridiplantae</taxon>
        <taxon>Streptophyta</taxon>
        <taxon>Embryophyta</taxon>
        <taxon>Tracheophyta</taxon>
        <taxon>Spermatophyta</taxon>
        <taxon>Magnoliopsida</taxon>
        <taxon>eudicotyledons</taxon>
        <taxon>Gunneridae</taxon>
        <taxon>Pentapetalae</taxon>
        <taxon>asterids</taxon>
        <taxon>Ericales</taxon>
        <taxon>Ericaceae</taxon>
        <taxon>Ericoideae</taxon>
        <taxon>Rhodoreae</taxon>
        <taxon>Rhododendron</taxon>
    </lineage>
</organism>
<name>A0A834HCF3_RHOSS</name>
<evidence type="ECO:0000259" key="1">
    <source>
        <dbReference type="Pfam" id="PF07734"/>
    </source>
</evidence>
<dbReference type="SUPFAM" id="SSF81383">
    <property type="entry name" value="F-box domain"/>
    <property type="match status" value="1"/>
</dbReference>
<dbReference type="InterPro" id="IPR017451">
    <property type="entry name" value="F-box-assoc_interact_dom"/>
</dbReference>
<accession>A0A834HCF3</accession>
<feature type="domain" description="F-box associated beta-propeller type 1" evidence="1">
    <location>
        <begin position="107"/>
        <end position="214"/>
    </location>
</feature>
<dbReference type="EMBL" id="WJXA01000002">
    <property type="protein sequence ID" value="KAF7151433.1"/>
    <property type="molecule type" value="Genomic_DNA"/>
</dbReference>
<dbReference type="AlphaFoldDB" id="A0A834HCF3"/>
<dbReference type="PANTHER" id="PTHR31672:SF13">
    <property type="entry name" value="F-BOX PROTEIN CPR30-LIKE"/>
    <property type="match status" value="1"/>
</dbReference>
<evidence type="ECO:0000313" key="2">
    <source>
        <dbReference type="EMBL" id="KAF7151433.1"/>
    </source>
</evidence>
<dbReference type="InterPro" id="IPR036047">
    <property type="entry name" value="F-box-like_dom_sf"/>
</dbReference>